<dbReference type="Proteomes" id="UP000663846">
    <property type="component" value="Unassembled WGS sequence"/>
</dbReference>
<name>A0A8H3GE23_9AGAM</name>
<feature type="compositionally biased region" description="Basic and acidic residues" evidence="1">
    <location>
        <begin position="36"/>
        <end position="45"/>
    </location>
</feature>
<sequence length="236" mass="26010">MSDLSFSPEPVSKKRKSTATSSTQAPKKPRSRGKKSQPDPHEAAKRYVEAVLAAPDSFDLPKDAESTRDIMAAIAQYAKSLEGSVAVAGRTGRDAPAPKTPAQIEEEVLRIKNLINRGIKKLMTWKPSCKHSGSRYVFDGVCPDPRVFGAVFGLDGPPTWKAKKYTYPEFERFLGEVEGRTRYSSLVLTSDVNVRYNPETGEFKMSGSYGDSQIRYARSGAMRAALNRATDLDDPE</sequence>
<accession>A0A8H3GE23</accession>
<organism evidence="2 3">
    <name type="scientific">Rhizoctonia solani</name>
    <dbReference type="NCBI Taxonomy" id="456999"/>
    <lineage>
        <taxon>Eukaryota</taxon>
        <taxon>Fungi</taxon>
        <taxon>Dikarya</taxon>
        <taxon>Basidiomycota</taxon>
        <taxon>Agaricomycotina</taxon>
        <taxon>Agaricomycetes</taxon>
        <taxon>Cantharellales</taxon>
        <taxon>Ceratobasidiaceae</taxon>
        <taxon>Rhizoctonia</taxon>
    </lineage>
</organism>
<gene>
    <name evidence="2" type="ORF">RDB_LOCUS138664</name>
</gene>
<protein>
    <submittedName>
        <fullName evidence="2">Uncharacterized protein</fullName>
    </submittedName>
</protein>
<dbReference type="AlphaFoldDB" id="A0A8H3GE23"/>
<feature type="region of interest" description="Disordered" evidence="1">
    <location>
        <begin position="1"/>
        <end position="45"/>
    </location>
</feature>
<reference evidence="2" key="1">
    <citation type="submission" date="2021-01" db="EMBL/GenBank/DDBJ databases">
        <authorList>
            <person name="Kaushik A."/>
        </authorList>
    </citation>
    <scope>NUCLEOTIDE SEQUENCE</scope>
    <source>
        <strain evidence="2">AG1-1C</strain>
    </source>
</reference>
<comment type="caution">
    <text evidence="2">The sequence shown here is derived from an EMBL/GenBank/DDBJ whole genome shotgun (WGS) entry which is preliminary data.</text>
</comment>
<proteinExistence type="predicted"/>
<evidence type="ECO:0000313" key="2">
    <source>
        <dbReference type="EMBL" id="CAE6446273.1"/>
    </source>
</evidence>
<evidence type="ECO:0000256" key="1">
    <source>
        <dbReference type="SAM" id="MobiDB-lite"/>
    </source>
</evidence>
<dbReference type="EMBL" id="CAJMWS010000470">
    <property type="protein sequence ID" value="CAE6446273.1"/>
    <property type="molecule type" value="Genomic_DNA"/>
</dbReference>
<evidence type="ECO:0000313" key="3">
    <source>
        <dbReference type="Proteomes" id="UP000663846"/>
    </source>
</evidence>